<evidence type="ECO:0000256" key="4">
    <source>
        <dbReference type="RuleBase" id="RU364043"/>
    </source>
</evidence>
<evidence type="ECO:0000256" key="3">
    <source>
        <dbReference type="ARBA" id="ARBA00015552"/>
    </source>
</evidence>
<name>A0A3P3VQ99_9GAMM</name>
<protein>
    <recommendedName>
        <fullName evidence="3 4">Phosphatase NudJ</fullName>
        <ecNumber evidence="4">3.6.1.-</ecNumber>
    </recommendedName>
</protein>
<organism evidence="6 7">
    <name type="scientific">Aestuariirhabdus litorea</name>
    <dbReference type="NCBI Taxonomy" id="2528527"/>
    <lineage>
        <taxon>Bacteria</taxon>
        <taxon>Pseudomonadati</taxon>
        <taxon>Pseudomonadota</taxon>
        <taxon>Gammaproteobacteria</taxon>
        <taxon>Oceanospirillales</taxon>
        <taxon>Aestuariirhabdaceae</taxon>
        <taxon>Aestuariirhabdus</taxon>
    </lineage>
</organism>
<dbReference type="PANTHER" id="PTHR43222">
    <property type="entry name" value="NUDIX HYDROLASE 23"/>
    <property type="match status" value="1"/>
</dbReference>
<dbReference type="GO" id="GO:0017111">
    <property type="term" value="F:ribonucleoside triphosphate phosphatase activity"/>
    <property type="evidence" value="ECO:0007669"/>
    <property type="project" value="InterPro"/>
</dbReference>
<dbReference type="PANTHER" id="PTHR43222:SF11">
    <property type="entry name" value="PHOSPHATASE NUDJ"/>
    <property type="match status" value="1"/>
</dbReference>
<dbReference type="AlphaFoldDB" id="A0A3P3VQ99"/>
<dbReference type="InterPro" id="IPR033713">
    <property type="entry name" value="NudJ"/>
</dbReference>
<dbReference type="InterPro" id="IPR015797">
    <property type="entry name" value="NUDIX_hydrolase-like_dom_sf"/>
</dbReference>
<evidence type="ECO:0000256" key="2">
    <source>
        <dbReference type="ARBA" id="ARBA00011245"/>
    </source>
</evidence>
<evidence type="ECO:0000256" key="1">
    <source>
        <dbReference type="ARBA" id="ARBA00007608"/>
    </source>
</evidence>
<dbReference type="Gene3D" id="3.90.79.10">
    <property type="entry name" value="Nucleoside Triphosphate Pyrophosphohydrolase"/>
    <property type="match status" value="1"/>
</dbReference>
<comment type="cofactor">
    <cofactor evidence="4">
        <name>Mg(2+)</name>
        <dbReference type="ChEBI" id="CHEBI:18420"/>
    </cofactor>
</comment>
<dbReference type="InterPro" id="IPR000086">
    <property type="entry name" value="NUDIX_hydrolase_dom"/>
</dbReference>
<keyword evidence="4" id="KW-0460">Magnesium</keyword>
<dbReference type="EMBL" id="QWEZ01000001">
    <property type="protein sequence ID" value="RRJ84800.1"/>
    <property type="molecule type" value="Genomic_DNA"/>
</dbReference>
<feature type="domain" description="Nudix hydrolase" evidence="5">
    <location>
        <begin position="4"/>
        <end position="131"/>
    </location>
</feature>
<sequence length="148" mass="16995">MKWPPHITVATIVENQGSFLFVEELAGHERVLNQPAGHLEPGETLVQAAARETLEESCWEVRVESLIGIYIYHSPHNQTIYHRYCFAGRPLRERNDLHPDEAIKAVHWLTPEALDQHPAALRSPLVKRCLEDYLMGTRYPLDLIQEHG</sequence>
<proteinExistence type="inferred from homology"/>
<accession>A0A3P3VQ99</accession>
<gene>
    <name evidence="4" type="primary">nudJ</name>
    <name evidence="6" type="ORF">D0544_06785</name>
</gene>
<keyword evidence="7" id="KW-1185">Reference proteome</keyword>
<comment type="similarity">
    <text evidence="1 4">Belongs to the Nudix hydrolase family. NudJ subfamily.</text>
</comment>
<dbReference type="GO" id="GO:0017110">
    <property type="term" value="F:nucleoside diphosphate phosphatase activity"/>
    <property type="evidence" value="ECO:0007669"/>
    <property type="project" value="InterPro"/>
</dbReference>
<reference evidence="6 7" key="2">
    <citation type="submission" date="2018-12" db="EMBL/GenBank/DDBJ databases">
        <title>Simiduia agarivorans gen. nov., sp. nov., a marine, agarolytic bacterium isolated from shallow coastal water from Keelung, Taiwan.</title>
        <authorList>
            <person name="Shieh W.Y."/>
        </authorList>
    </citation>
    <scope>NUCLEOTIDE SEQUENCE [LARGE SCALE GENOMIC DNA]</scope>
    <source>
        <strain evidence="6 7">GTF-13</strain>
    </source>
</reference>
<dbReference type="EC" id="3.6.1.-" evidence="4"/>
<comment type="subunit">
    <text evidence="2 4">Monomer.</text>
</comment>
<comment type="caution">
    <text evidence="6">The sequence shown here is derived from an EMBL/GenBank/DDBJ whole genome shotgun (WGS) entry which is preliminary data.</text>
</comment>
<dbReference type="Proteomes" id="UP000280792">
    <property type="component" value="Unassembled WGS sequence"/>
</dbReference>
<evidence type="ECO:0000313" key="7">
    <source>
        <dbReference type="Proteomes" id="UP000280792"/>
    </source>
</evidence>
<keyword evidence="4 6" id="KW-0378">Hydrolase</keyword>
<dbReference type="RefSeq" id="WP_125015228.1">
    <property type="nucleotide sequence ID" value="NZ_QWEZ01000001.1"/>
</dbReference>
<evidence type="ECO:0000259" key="5">
    <source>
        <dbReference type="PROSITE" id="PS51462"/>
    </source>
</evidence>
<dbReference type="SUPFAM" id="SSF55811">
    <property type="entry name" value="Nudix"/>
    <property type="match status" value="1"/>
</dbReference>
<dbReference type="PROSITE" id="PS51462">
    <property type="entry name" value="NUDIX"/>
    <property type="match status" value="1"/>
</dbReference>
<dbReference type="CDD" id="cd03675">
    <property type="entry name" value="NUDIX_Hydrolase"/>
    <property type="match status" value="1"/>
</dbReference>
<evidence type="ECO:0000313" key="6">
    <source>
        <dbReference type="EMBL" id="RRJ84800.1"/>
    </source>
</evidence>
<reference evidence="6 7" key="1">
    <citation type="submission" date="2018-08" db="EMBL/GenBank/DDBJ databases">
        <authorList>
            <person name="Khan S.A."/>
        </authorList>
    </citation>
    <scope>NUCLEOTIDE SEQUENCE [LARGE SCALE GENOMIC DNA]</scope>
    <source>
        <strain evidence="6 7">GTF-13</strain>
    </source>
</reference>
<dbReference type="Pfam" id="PF00293">
    <property type="entry name" value="NUDIX"/>
    <property type="match status" value="1"/>
</dbReference>
<dbReference type="GO" id="GO:0004787">
    <property type="term" value="F:thiamine diphosphate phosphatase activity"/>
    <property type="evidence" value="ECO:0007669"/>
    <property type="project" value="InterPro"/>
</dbReference>